<dbReference type="RefSeq" id="WP_253576165.1">
    <property type="nucleotide sequence ID" value="NZ_JAMFTQ010000002.1"/>
</dbReference>
<dbReference type="Proteomes" id="UP001204000">
    <property type="component" value="Unassembled WGS sequence"/>
</dbReference>
<evidence type="ECO:0000313" key="2">
    <source>
        <dbReference type="Proteomes" id="UP001204000"/>
    </source>
</evidence>
<dbReference type="Pfam" id="PF10722">
    <property type="entry name" value="YbjN"/>
    <property type="match status" value="1"/>
</dbReference>
<dbReference type="InterPro" id="IPR019660">
    <property type="entry name" value="Put_sensory_transdc_reg_YbjN"/>
</dbReference>
<reference evidence="1" key="1">
    <citation type="submission" date="2022-05" db="EMBL/GenBank/DDBJ databases">
        <title>Corynebacterium sp. TA-R-1 sp. nov., isolated from human feces.</title>
        <authorList>
            <person name="Shamsuzzaman M."/>
            <person name="Dahal R.H."/>
        </authorList>
    </citation>
    <scope>NUCLEOTIDE SEQUENCE</scope>
    <source>
        <strain evidence="1">TA-R-1</strain>
    </source>
</reference>
<evidence type="ECO:0000313" key="1">
    <source>
        <dbReference type="EMBL" id="MCP1387148.1"/>
    </source>
</evidence>
<proteinExistence type="predicted"/>
<dbReference type="EMBL" id="JAMFTQ010000002">
    <property type="protein sequence ID" value="MCP1387148.1"/>
    <property type="molecule type" value="Genomic_DNA"/>
</dbReference>
<comment type="caution">
    <text evidence="1">The sequence shown here is derived from an EMBL/GenBank/DDBJ whole genome shotgun (WGS) entry which is preliminary data.</text>
</comment>
<name>A0ABT1G272_9CORY</name>
<keyword evidence="2" id="KW-1185">Reference proteome</keyword>
<sequence>MTTSLVTIDRVISAMRDMGIELADDRSGRAAHANINDFQVLFVLLDTVLIVRADAATDTPANSTDAVLYLAANQVNSTYLDARAIVVNRGETLVIRTEADISVPAGLSDQQLTSALRAAVDGVLACQDAMVALSEDMEELR</sequence>
<protein>
    <submittedName>
        <fullName evidence="1">YbjN domain-containing protein</fullName>
    </submittedName>
</protein>
<gene>
    <name evidence="1" type="ORF">M5J20_02935</name>
</gene>
<organism evidence="1 2">
    <name type="scientific">Corynebacterium stercoris</name>
    <dbReference type="NCBI Taxonomy" id="2943490"/>
    <lineage>
        <taxon>Bacteria</taxon>
        <taxon>Bacillati</taxon>
        <taxon>Actinomycetota</taxon>
        <taxon>Actinomycetes</taxon>
        <taxon>Mycobacteriales</taxon>
        <taxon>Corynebacteriaceae</taxon>
        <taxon>Corynebacterium</taxon>
    </lineage>
</organism>
<accession>A0ABT1G272</accession>